<gene>
    <name evidence="9" type="ORF">MNB_SV-15-366</name>
</gene>
<dbReference type="EC" id="2.7.13.3" evidence="2"/>
<organism evidence="9">
    <name type="scientific">hydrothermal vent metagenome</name>
    <dbReference type="NCBI Taxonomy" id="652676"/>
    <lineage>
        <taxon>unclassified sequences</taxon>
        <taxon>metagenomes</taxon>
        <taxon>ecological metagenomes</taxon>
    </lineage>
</organism>
<dbReference type="InterPro" id="IPR036097">
    <property type="entry name" value="HisK_dim/P_sf"/>
</dbReference>
<accession>A0A1W1EHE2</accession>
<evidence type="ECO:0000256" key="1">
    <source>
        <dbReference type="ARBA" id="ARBA00000085"/>
    </source>
</evidence>
<keyword evidence="3" id="KW-0597">Phosphoprotein</keyword>
<dbReference type="Pfam" id="PF02518">
    <property type="entry name" value="HATPase_c"/>
    <property type="match status" value="1"/>
</dbReference>
<keyword evidence="6" id="KW-0902">Two-component regulatory system</keyword>
<dbReference type="SUPFAM" id="SSF55874">
    <property type="entry name" value="ATPase domain of HSP90 chaperone/DNA topoisomerase II/histidine kinase"/>
    <property type="match status" value="1"/>
</dbReference>
<dbReference type="SUPFAM" id="SSF47384">
    <property type="entry name" value="Homodimeric domain of signal transducing histidine kinase"/>
    <property type="match status" value="1"/>
</dbReference>
<dbReference type="PANTHER" id="PTHR43711">
    <property type="entry name" value="TWO-COMPONENT HISTIDINE KINASE"/>
    <property type="match status" value="1"/>
</dbReference>
<keyword evidence="7" id="KW-0812">Transmembrane</keyword>
<feature type="domain" description="Histidine kinase" evidence="8">
    <location>
        <begin position="74"/>
        <end position="275"/>
    </location>
</feature>
<protein>
    <recommendedName>
        <fullName evidence="2">histidine kinase</fullName>
        <ecNumber evidence="2">2.7.13.3</ecNumber>
    </recommendedName>
</protein>
<dbReference type="InterPro" id="IPR050736">
    <property type="entry name" value="Sensor_HK_Regulatory"/>
</dbReference>
<evidence type="ECO:0000313" key="9">
    <source>
        <dbReference type="EMBL" id="SHO80273.1"/>
    </source>
</evidence>
<comment type="catalytic activity">
    <reaction evidence="1">
        <text>ATP + protein L-histidine = ADP + protein N-phospho-L-histidine.</text>
        <dbReference type="EC" id="2.7.13.3"/>
    </reaction>
</comment>
<proteinExistence type="predicted"/>
<reference evidence="9" key="1">
    <citation type="submission" date="2016-10" db="EMBL/GenBank/DDBJ databases">
        <authorList>
            <person name="de Groot N.N."/>
        </authorList>
    </citation>
    <scope>NUCLEOTIDE SEQUENCE</scope>
</reference>
<feature type="transmembrane region" description="Helical" evidence="7">
    <location>
        <begin position="7"/>
        <end position="30"/>
    </location>
</feature>
<keyword evidence="5 9" id="KW-0418">Kinase</keyword>
<dbReference type="InterPro" id="IPR003661">
    <property type="entry name" value="HisK_dim/P_dom"/>
</dbReference>
<dbReference type="InterPro" id="IPR036890">
    <property type="entry name" value="HATPase_C_sf"/>
</dbReference>
<dbReference type="EMBL" id="FRYL01000002">
    <property type="protein sequence ID" value="SHO80273.1"/>
    <property type="molecule type" value="Genomic_DNA"/>
</dbReference>
<dbReference type="Pfam" id="PF00512">
    <property type="entry name" value="HisKA"/>
    <property type="match status" value="1"/>
</dbReference>
<evidence type="ECO:0000256" key="3">
    <source>
        <dbReference type="ARBA" id="ARBA00022553"/>
    </source>
</evidence>
<dbReference type="CDD" id="cd00082">
    <property type="entry name" value="HisKA"/>
    <property type="match status" value="1"/>
</dbReference>
<evidence type="ECO:0000256" key="4">
    <source>
        <dbReference type="ARBA" id="ARBA00022679"/>
    </source>
</evidence>
<evidence type="ECO:0000256" key="2">
    <source>
        <dbReference type="ARBA" id="ARBA00012438"/>
    </source>
</evidence>
<dbReference type="CDD" id="cd00075">
    <property type="entry name" value="HATPase"/>
    <property type="match status" value="1"/>
</dbReference>
<evidence type="ECO:0000256" key="7">
    <source>
        <dbReference type="SAM" id="Phobius"/>
    </source>
</evidence>
<evidence type="ECO:0000256" key="6">
    <source>
        <dbReference type="ARBA" id="ARBA00023012"/>
    </source>
</evidence>
<dbReference type="SMART" id="SM00387">
    <property type="entry name" value="HATPase_c"/>
    <property type="match status" value="1"/>
</dbReference>
<dbReference type="GO" id="GO:0000155">
    <property type="term" value="F:phosphorelay sensor kinase activity"/>
    <property type="evidence" value="ECO:0007669"/>
    <property type="project" value="InterPro"/>
</dbReference>
<keyword evidence="7" id="KW-0472">Membrane</keyword>
<keyword evidence="7" id="KW-1133">Transmembrane helix</keyword>
<dbReference type="Gene3D" id="3.30.565.10">
    <property type="entry name" value="Histidine kinase-like ATPase, C-terminal domain"/>
    <property type="match status" value="1"/>
</dbReference>
<name>A0A1W1EHE2_9ZZZZ</name>
<dbReference type="InterPro" id="IPR005467">
    <property type="entry name" value="His_kinase_dom"/>
</dbReference>
<dbReference type="PANTHER" id="PTHR43711:SF28">
    <property type="entry name" value="SENSOR HISTIDINE KINASE YXDK"/>
    <property type="match status" value="1"/>
</dbReference>
<feature type="transmembrane region" description="Helical" evidence="7">
    <location>
        <begin position="36"/>
        <end position="53"/>
    </location>
</feature>
<dbReference type="SMART" id="SM00388">
    <property type="entry name" value="HisKA"/>
    <property type="match status" value="1"/>
</dbReference>
<dbReference type="InterPro" id="IPR004358">
    <property type="entry name" value="Sig_transdc_His_kin-like_C"/>
</dbReference>
<evidence type="ECO:0000259" key="8">
    <source>
        <dbReference type="PROSITE" id="PS50109"/>
    </source>
</evidence>
<dbReference type="PRINTS" id="PR00344">
    <property type="entry name" value="BCTRLSENSOR"/>
</dbReference>
<keyword evidence="4" id="KW-0808">Transferase</keyword>
<dbReference type="InterPro" id="IPR003594">
    <property type="entry name" value="HATPase_dom"/>
</dbReference>
<sequence length="278" mass="32356">MNSKKRVFYIFNISIVISIITATHFTILYFNASNNLLFSIFIISIFTILYSILNKSFIDDIFKIDKNLKYKIEKTMHEINTPVATIAINTEILQTKLNNTQNLKRLDRIEKSCEYLLRLYEDMEYYIKKETNNIEIVEFDLKELLERCLDKFEDLKNDIKISLDIEDILIKSDRNGFEEMISNLISNAIKHNSSISTIQISLNKNILTFKDDGEGITTKDLYMVFDKYFQSSDEVKGFGIGLNMVKEFCDREKLDIKINSSSEGTIFYINLENIIVGG</sequence>
<dbReference type="Gene3D" id="1.10.287.130">
    <property type="match status" value="1"/>
</dbReference>
<dbReference type="PROSITE" id="PS50109">
    <property type="entry name" value="HIS_KIN"/>
    <property type="match status" value="1"/>
</dbReference>
<evidence type="ECO:0000256" key="5">
    <source>
        <dbReference type="ARBA" id="ARBA00022777"/>
    </source>
</evidence>
<dbReference type="AlphaFoldDB" id="A0A1W1EHE2"/>